<dbReference type="GO" id="GO:0016763">
    <property type="term" value="F:pentosyltransferase activity"/>
    <property type="evidence" value="ECO:0007669"/>
    <property type="project" value="TreeGrafter"/>
</dbReference>
<feature type="domain" description="Glycosyltransferase RgtA/B/C/D-like" evidence="9">
    <location>
        <begin position="77"/>
        <end position="228"/>
    </location>
</feature>
<feature type="transmembrane region" description="Helical" evidence="8">
    <location>
        <begin position="290"/>
        <end position="308"/>
    </location>
</feature>
<comment type="subcellular location">
    <subcellularLocation>
        <location evidence="1">Cell membrane</location>
        <topology evidence="1">Multi-pass membrane protein</topology>
    </subcellularLocation>
</comment>
<organism evidence="10">
    <name type="scientific">Solibacter usitatus (strain Ellin6076)</name>
    <dbReference type="NCBI Taxonomy" id="234267"/>
    <lineage>
        <taxon>Bacteria</taxon>
        <taxon>Pseudomonadati</taxon>
        <taxon>Acidobacteriota</taxon>
        <taxon>Terriglobia</taxon>
        <taxon>Bryobacterales</taxon>
        <taxon>Solibacteraceae</taxon>
        <taxon>Candidatus Solibacter</taxon>
    </lineage>
</organism>
<dbReference type="HOGENOM" id="CLU_531974_0_0_0"/>
<reference evidence="10" key="1">
    <citation type="submission" date="2006-10" db="EMBL/GenBank/DDBJ databases">
        <title>Complete sequence of Solibacter usitatus Ellin6076.</title>
        <authorList>
            <consortium name="US DOE Joint Genome Institute"/>
            <person name="Copeland A."/>
            <person name="Lucas S."/>
            <person name="Lapidus A."/>
            <person name="Barry K."/>
            <person name="Detter J.C."/>
            <person name="Glavina del Rio T."/>
            <person name="Hammon N."/>
            <person name="Israni S."/>
            <person name="Dalin E."/>
            <person name="Tice H."/>
            <person name="Pitluck S."/>
            <person name="Thompson L.S."/>
            <person name="Brettin T."/>
            <person name="Bruce D."/>
            <person name="Han C."/>
            <person name="Tapia R."/>
            <person name="Gilna P."/>
            <person name="Schmutz J."/>
            <person name="Larimer F."/>
            <person name="Land M."/>
            <person name="Hauser L."/>
            <person name="Kyrpides N."/>
            <person name="Mikhailova N."/>
            <person name="Janssen P.H."/>
            <person name="Kuske C.R."/>
            <person name="Richardson P."/>
        </authorList>
    </citation>
    <scope>NUCLEOTIDE SEQUENCE</scope>
    <source>
        <strain evidence="10">Ellin6076</strain>
    </source>
</reference>
<keyword evidence="3" id="KW-0328">Glycosyltransferase</keyword>
<keyword evidence="7 8" id="KW-0472">Membrane</keyword>
<evidence type="ECO:0000313" key="10">
    <source>
        <dbReference type="EMBL" id="ABJ88398.1"/>
    </source>
</evidence>
<dbReference type="eggNOG" id="COG5305">
    <property type="taxonomic scope" value="Bacteria"/>
</dbReference>
<evidence type="ECO:0000256" key="8">
    <source>
        <dbReference type="SAM" id="Phobius"/>
    </source>
</evidence>
<dbReference type="GO" id="GO:0009103">
    <property type="term" value="P:lipopolysaccharide biosynthetic process"/>
    <property type="evidence" value="ECO:0007669"/>
    <property type="project" value="UniProtKB-ARBA"/>
</dbReference>
<gene>
    <name evidence="10" type="ordered locus">Acid_7490</name>
</gene>
<feature type="transmembrane region" description="Helical" evidence="8">
    <location>
        <begin position="27"/>
        <end position="45"/>
    </location>
</feature>
<dbReference type="Pfam" id="PF13231">
    <property type="entry name" value="PMT_2"/>
    <property type="match status" value="1"/>
</dbReference>
<dbReference type="STRING" id="234267.Acid_7490"/>
<feature type="transmembrane region" description="Helical" evidence="8">
    <location>
        <begin position="320"/>
        <end position="339"/>
    </location>
</feature>
<evidence type="ECO:0000259" key="9">
    <source>
        <dbReference type="Pfam" id="PF13231"/>
    </source>
</evidence>
<proteinExistence type="predicted"/>
<feature type="transmembrane region" description="Helical" evidence="8">
    <location>
        <begin position="95"/>
        <end position="113"/>
    </location>
</feature>
<keyword evidence="4" id="KW-0808">Transferase</keyword>
<evidence type="ECO:0000256" key="6">
    <source>
        <dbReference type="ARBA" id="ARBA00022989"/>
    </source>
</evidence>
<dbReference type="AlphaFoldDB" id="Q01PM2"/>
<evidence type="ECO:0000256" key="7">
    <source>
        <dbReference type="ARBA" id="ARBA00023136"/>
    </source>
</evidence>
<dbReference type="KEGG" id="sus:Acid_7490"/>
<sequence length="512" mass="54989">MSAPASPSFPAPVRLESDEVERYLERLLAACALAAAVVFIGVGIGRPVWLDEANSVLIASHGFSGIIDSLSRDNNLPLYYFLLSGWMRVFGNSEIAVRSLSAIFYLGGCGAAFALGKRLTGETRAGWYSAFFYEASALAILQAQNIRMYSLLGMLSGLSAWCWLRVIRDRDGSRGAWAWLLAVNSLGLLTHVWFVFVLGGQLAATAVCERRQLGRFVLAGVAAAVPFSVLWGPVFWHQLHNGATGWMPRLQPIFLILAGTEFYGPVASLLLFALAGACAIYAVRKGCSMGIAPLVLIFLASVAVPLAISFVKPIYWPGRYLVIGAASLAAVLGSILAGAPSRLVPALAGLLLLGAQVPAQFAGRDLVPGSQLPPGQSDRTTAEFLLAHAAPGDAIVFTSLSRAAADYYFGRAGAGHRFQEFSFPADTATHLGWMDSSAPPERQTRLEAEASWIAGQAGAIAGGGHAIWVYDGASIRVTELLTRRLNLTLNPRADYRLEGSYHKRILEYRTER</sequence>
<evidence type="ECO:0000256" key="3">
    <source>
        <dbReference type="ARBA" id="ARBA00022676"/>
    </source>
</evidence>
<feature type="transmembrane region" description="Helical" evidence="8">
    <location>
        <begin position="216"/>
        <end position="236"/>
    </location>
</feature>
<feature type="transmembrane region" description="Helical" evidence="8">
    <location>
        <begin position="148"/>
        <end position="166"/>
    </location>
</feature>
<keyword evidence="2" id="KW-1003">Cell membrane</keyword>
<evidence type="ECO:0000256" key="2">
    <source>
        <dbReference type="ARBA" id="ARBA00022475"/>
    </source>
</evidence>
<dbReference type="PANTHER" id="PTHR33908">
    <property type="entry name" value="MANNOSYLTRANSFERASE YKCB-RELATED"/>
    <property type="match status" value="1"/>
</dbReference>
<evidence type="ECO:0000256" key="5">
    <source>
        <dbReference type="ARBA" id="ARBA00022692"/>
    </source>
</evidence>
<dbReference type="OrthoDB" id="287608at2"/>
<dbReference type="GO" id="GO:0005886">
    <property type="term" value="C:plasma membrane"/>
    <property type="evidence" value="ECO:0007669"/>
    <property type="project" value="UniProtKB-SubCell"/>
</dbReference>
<feature type="transmembrane region" description="Helical" evidence="8">
    <location>
        <begin position="262"/>
        <end position="283"/>
    </location>
</feature>
<keyword evidence="6 8" id="KW-1133">Transmembrane helix</keyword>
<dbReference type="InParanoid" id="Q01PM2"/>
<evidence type="ECO:0000256" key="4">
    <source>
        <dbReference type="ARBA" id="ARBA00022679"/>
    </source>
</evidence>
<dbReference type="PANTHER" id="PTHR33908:SF11">
    <property type="entry name" value="MEMBRANE PROTEIN"/>
    <property type="match status" value="1"/>
</dbReference>
<accession>Q01PM2</accession>
<dbReference type="InterPro" id="IPR038731">
    <property type="entry name" value="RgtA/B/C-like"/>
</dbReference>
<dbReference type="EMBL" id="CP000473">
    <property type="protein sequence ID" value="ABJ88398.1"/>
    <property type="molecule type" value="Genomic_DNA"/>
</dbReference>
<evidence type="ECO:0000256" key="1">
    <source>
        <dbReference type="ARBA" id="ARBA00004651"/>
    </source>
</evidence>
<name>Q01PM2_SOLUE</name>
<keyword evidence="5 8" id="KW-0812">Transmembrane</keyword>
<dbReference type="InterPro" id="IPR050297">
    <property type="entry name" value="LipidA_mod_glycosyltrf_83"/>
</dbReference>
<feature type="transmembrane region" description="Helical" evidence="8">
    <location>
        <begin position="178"/>
        <end position="204"/>
    </location>
</feature>
<protein>
    <submittedName>
        <fullName evidence="10">Membrane protein-like protein</fullName>
    </submittedName>
</protein>